<feature type="compositionally biased region" description="Polar residues" evidence="1">
    <location>
        <begin position="14"/>
        <end position="28"/>
    </location>
</feature>
<protein>
    <submittedName>
        <fullName evidence="2">Uncharacterized protein</fullName>
    </submittedName>
</protein>
<evidence type="ECO:0000313" key="3">
    <source>
        <dbReference type="Proteomes" id="UP000257109"/>
    </source>
</evidence>
<name>A0A371GH48_MUCPR</name>
<feature type="region of interest" description="Disordered" evidence="1">
    <location>
        <begin position="1"/>
        <end position="39"/>
    </location>
</feature>
<keyword evidence="3" id="KW-1185">Reference proteome</keyword>
<gene>
    <name evidence="2" type="ORF">CR513_28367</name>
</gene>
<evidence type="ECO:0000256" key="1">
    <source>
        <dbReference type="SAM" id="MobiDB-lite"/>
    </source>
</evidence>
<feature type="non-terminal residue" evidence="2">
    <location>
        <position position="1"/>
    </location>
</feature>
<reference evidence="2" key="1">
    <citation type="submission" date="2018-05" db="EMBL/GenBank/DDBJ databases">
        <title>Draft genome of Mucuna pruriens seed.</title>
        <authorList>
            <person name="Nnadi N.E."/>
            <person name="Vos R."/>
            <person name="Hasami M.H."/>
            <person name="Devisetty U.K."/>
            <person name="Aguiy J.C."/>
        </authorList>
    </citation>
    <scope>NUCLEOTIDE SEQUENCE [LARGE SCALE GENOMIC DNA]</scope>
    <source>
        <strain evidence="2">JCA_2017</strain>
    </source>
</reference>
<comment type="caution">
    <text evidence="2">The sequence shown here is derived from an EMBL/GenBank/DDBJ whole genome shotgun (WGS) entry which is preliminary data.</text>
</comment>
<sequence length="96" mass="11102">MRPRKTGSRLGSKLKQSQPISMRSNQKPISCRQPKHPTPTKLAKQFLDQQQFAVIISSNLHWEKEEKLLQVLKQHKKAIGWKLFDLLGINSSICMH</sequence>
<organism evidence="2 3">
    <name type="scientific">Mucuna pruriens</name>
    <name type="common">Velvet bean</name>
    <name type="synonym">Dolichos pruriens</name>
    <dbReference type="NCBI Taxonomy" id="157652"/>
    <lineage>
        <taxon>Eukaryota</taxon>
        <taxon>Viridiplantae</taxon>
        <taxon>Streptophyta</taxon>
        <taxon>Embryophyta</taxon>
        <taxon>Tracheophyta</taxon>
        <taxon>Spermatophyta</taxon>
        <taxon>Magnoliopsida</taxon>
        <taxon>eudicotyledons</taxon>
        <taxon>Gunneridae</taxon>
        <taxon>Pentapetalae</taxon>
        <taxon>rosids</taxon>
        <taxon>fabids</taxon>
        <taxon>Fabales</taxon>
        <taxon>Fabaceae</taxon>
        <taxon>Papilionoideae</taxon>
        <taxon>50 kb inversion clade</taxon>
        <taxon>NPAAA clade</taxon>
        <taxon>indigoferoid/millettioid clade</taxon>
        <taxon>Phaseoleae</taxon>
        <taxon>Mucuna</taxon>
    </lineage>
</organism>
<dbReference type="EMBL" id="QJKJ01005556">
    <property type="protein sequence ID" value="RDX89846.1"/>
    <property type="molecule type" value="Genomic_DNA"/>
</dbReference>
<dbReference type="OrthoDB" id="1752182at2759"/>
<proteinExistence type="predicted"/>
<accession>A0A371GH48</accession>
<dbReference type="AlphaFoldDB" id="A0A371GH48"/>
<dbReference type="Proteomes" id="UP000257109">
    <property type="component" value="Unassembled WGS sequence"/>
</dbReference>
<evidence type="ECO:0000313" key="2">
    <source>
        <dbReference type="EMBL" id="RDX89846.1"/>
    </source>
</evidence>